<dbReference type="Proteomes" id="UP001196980">
    <property type="component" value="Unassembled WGS sequence"/>
</dbReference>
<dbReference type="InterPro" id="IPR050079">
    <property type="entry name" value="DEAD_box_RNA_helicase"/>
</dbReference>
<name>A0ABS6RYA9_9BACT</name>
<evidence type="ECO:0000256" key="2">
    <source>
        <dbReference type="ARBA" id="ARBA00022801"/>
    </source>
</evidence>
<organism evidence="7 8">
    <name type="scientific">Candidatus Magnetobacterium casense</name>
    <dbReference type="NCBI Taxonomy" id="1455061"/>
    <lineage>
        <taxon>Bacteria</taxon>
        <taxon>Pseudomonadati</taxon>
        <taxon>Nitrospirota</taxon>
        <taxon>Thermodesulfovibrionia</taxon>
        <taxon>Thermodesulfovibrionales</taxon>
        <taxon>Candidatus Magnetobacteriaceae</taxon>
        <taxon>Candidatus Magnetobacterium</taxon>
    </lineage>
</organism>
<protein>
    <submittedName>
        <fullName evidence="7">CRISPR-associated helicase Cas3</fullName>
    </submittedName>
</protein>
<evidence type="ECO:0000256" key="5">
    <source>
        <dbReference type="ARBA" id="ARBA00023118"/>
    </source>
</evidence>
<accession>A0ABS6RYA9</accession>
<dbReference type="InterPro" id="IPR054712">
    <property type="entry name" value="Cas3-like_dom"/>
</dbReference>
<keyword evidence="3" id="KW-0347">Helicase</keyword>
<evidence type="ECO:0000313" key="7">
    <source>
        <dbReference type="EMBL" id="MBV6341019.1"/>
    </source>
</evidence>
<keyword evidence="2" id="KW-0378">Hydrolase</keyword>
<dbReference type="InterPro" id="IPR014001">
    <property type="entry name" value="Helicase_ATP-bd"/>
</dbReference>
<evidence type="ECO:0000256" key="1">
    <source>
        <dbReference type="ARBA" id="ARBA00022741"/>
    </source>
</evidence>
<dbReference type="Pfam" id="PF22590">
    <property type="entry name" value="Cas3-like_C_2"/>
    <property type="match status" value="1"/>
</dbReference>
<evidence type="ECO:0000256" key="3">
    <source>
        <dbReference type="ARBA" id="ARBA00022806"/>
    </source>
</evidence>
<dbReference type="SMART" id="SM00487">
    <property type="entry name" value="DEXDc"/>
    <property type="match status" value="1"/>
</dbReference>
<dbReference type="CDD" id="cd09641">
    <property type="entry name" value="Cas3''_I"/>
    <property type="match status" value="1"/>
</dbReference>
<dbReference type="NCBIfam" id="TIGR01587">
    <property type="entry name" value="cas3_core"/>
    <property type="match status" value="1"/>
</dbReference>
<dbReference type="PROSITE" id="PS51643">
    <property type="entry name" value="HD_CAS3"/>
    <property type="match status" value="1"/>
</dbReference>
<dbReference type="RefSeq" id="WP_218251632.1">
    <property type="nucleotide sequence ID" value="NZ_JABXWD010000065.1"/>
</dbReference>
<dbReference type="InterPro" id="IPR006483">
    <property type="entry name" value="CRISPR-assoc_Cas3_HD"/>
</dbReference>
<comment type="caution">
    <text evidence="7">The sequence shown here is derived from an EMBL/GenBank/DDBJ whole genome shotgun (WGS) entry which is preliminary data.</text>
</comment>
<keyword evidence="1" id="KW-0547">Nucleotide-binding</keyword>
<feature type="domain" description="HD Cas3-type" evidence="6">
    <location>
        <begin position="10"/>
        <end position="234"/>
    </location>
</feature>
<feature type="non-terminal residue" evidence="7">
    <location>
        <position position="894"/>
    </location>
</feature>
<evidence type="ECO:0000313" key="8">
    <source>
        <dbReference type="Proteomes" id="UP001196980"/>
    </source>
</evidence>
<sequence>MTNKANILAKSKHAITLSRHTKGLLTQSESLKKAFKPYLPDNDEFRNFFELLDVAIFAHDLGKVSSTFQLNVGNWHYRPRIPLPNVPHSISSLFWLDYDKIRGRFTNDKDVKILYSAIAFHHWRDNFEQMLFGLSSELTRTASILLENKDYKAALLQNLSEHFAGDDYLRRLSELIGFNEDLAHTLKDRNDLFAYVVPPYSHNFILQRSFNFSQGAYLKKWLLLSGFLVRLDHFTSYVQDENTDELIENEIDATHVRTNVLRGLLKKTPTPWQQQELSDDDNGNSIILVAPTGAGKTEFAYLWGADSKLFFTLPLKTAVNSIFDRTQAVYGTANVGLLHSDADLYILEKSRYNNYNDLQPQHDAMEGERPQILEMARHLSLAATVSTGDQIFPATLKYPGYEKIYATLLYSKLVIDEVQAYNPEAVAMIVKLLEDIAVLGGKFLLMTATLPDFVHSEIEKRTKAHYKYIDKYVGVMCVKHKVAIRAGDIEDDSIIADVIQKARGKHRTLVIANTVHKAQGIYKSLKGKLDAADNITLLLLHSRFVLKKRQHVEAQIAGKGGLFANPGGGNDATGVILVATQVVEASLDIDADILYTELAPLDCLVQRMGRVFRRYAYDSGFRYNEKEPPNVIVCFNNGQQEKKKETILESGRGYVYEKLICALSLALLVNSGNNKIKEVDDFITKVKATAEKDNVQIKINKEIDNFISAPAKLEVSFLLPEIRKNGLVGELYDLVPETSAYKRKFAQALSLLDSGYMSERKEEALRTFRNICTISGIPSALEGTLKEALETFIDTHDNDNFRYVSFKNEVLSRVVVNVRPVLMTERPKRASTILCDLRNCKVEEKKFNRLTHWLGDILTRVFEKQANSMVSILLTIFACFFMQSHATPSAFHAS</sequence>
<reference evidence="7 8" key="1">
    <citation type="journal article" date="2020" name="J Geophys Res Biogeosci">
        <title>Magnetotaxis as an Adaptation to Enable Bacterial Shuttling of Microbial Sulfur and Sulfur Cycling Across Aquatic Oxic#Anoxic Interfaces.</title>
        <authorList>
            <person name="Li J."/>
            <person name="Liu P."/>
            <person name="Wang J."/>
            <person name="Roberts A.P."/>
            <person name="Pan Y."/>
        </authorList>
    </citation>
    <scope>NUCLEOTIDE SEQUENCE [LARGE SCALE GENOMIC DNA]</scope>
    <source>
        <strain evidence="7 8">MYR-1_YQ</strain>
    </source>
</reference>
<dbReference type="PANTHER" id="PTHR47959:SF16">
    <property type="entry name" value="CRISPR-ASSOCIATED NUCLEASE_HELICASE CAS3-RELATED"/>
    <property type="match status" value="1"/>
</dbReference>
<keyword evidence="4" id="KW-0067">ATP-binding</keyword>
<keyword evidence="8" id="KW-1185">Reference proteome</keyword>
<dbReference type="PANTHER" id="PTHR47959">
    <property type="entry name" value="ATP-DEPENDENT RNA HELICASE RHLE-RELATED"/>
    <property type="match status" value="1"/>
</dbReference>
<gene>
    <name evidence="7" type="primary">cas3</name>
    <name evidence="7" type="ORF">HWQ67_05430</name>
</gene>
<evidence type="ECO:0000256" key="4">
    <source>
        <dbReference type="ARBA" id="ARBA00022840"/>
    </source>
</evidence>
<evidence type="ECO:0000259" key="6">
    <source>
        <dbReference type="PROSITE" id="PS51643"/>
    </source>
</evidence>
<dbReference type="InterPro" id="IPR006474">
    <property type="entry name" value="Helicase_Cas3_CRISPR-ass_core"/>
</dbReference>
<dbReference type="NCBIfam" id="TIGR01596">
    <property type="entry name" value="cas3_HD"/>
    <property type="match status" value="1"/>
</dbReference>
<proteinExistence type="predicted"/>
<keyword evidence="5" id="KW-0051">Antiviral defense</keyword>
<dbReference type="EMBL" id="JABXWD010000065">
    <property type="protein sequence ID" value="MBV6341019.1"/>
    <property type="molecule type" value="Genomic_DNA"/>
</dbReference>